<name>A0A9D1PAT8_9FIRM</name>
<accession>A0A9D1PAT8</accession>
<protein>
    <submittedName>
        <fullName evidence="2">Uncharacterized protein</fullName>
    </submittedName>
</protein>
<gene>
    <name evidence="2" type="ORF">IAA64_13865</name>
</gene>
<evidence type="ECO:0000313" key="3">
    <source>
        <dbReference type="Proteomes" id="UP000886884"/>
    </source>
</evidence>
<dbReference type="Proteomes" id="UP000886884">
    <property type="component" value="Unassembled WGS sequence"/>
</dbReference>
<feature type="signal peptide" evidence="1">
    <location>
        <begin position="1"/>
        <end position="21"/>
    </location>
</feature>
<feature type="chain" id="PRO_5039499128" evidence="1">
    <location>
        <begin position="22"/>
        <end position="243"/>
    </location>
</feature>
<proteinExistence type="predicted"/>
<comment type="caution">
    <text evidence="2">The sequence shown here is derived from an EMBL/GenBank/DDBJ whole genome shotgun (WGS) entry which is preliminary data.</text>
</comment>
<evidence type="ECO:0000313" key="2">
    <source>
        <dbReference type="EMBL" id="HIV29045.1"/>
    </source>
</evidence>
<reference evidence="2" key="1">
    <citation type="submission" date="2020-10" db="EMBL/GenBank/DDBJ databases">
        <authorList>
            <person name="Gilroy R."/>
        </authorList>
    </citation>
    <scope>NUCLEOTIDE SEQUENCE</scope>
    <source>
        <strain evidence="2">CHK183-6373</strain>
    </source>
</reference>
<organism evidence="2 3">
    <name type="scientific">Candidatus Ornithocaccomicrobium faecavium</name>
    <dbReference type="NCBI Taxonomy" id="2840890"/>
    <lineage>
        <taxon>Bacteria</taxon>
        <taxon>Bacillati</taxon>
        <taxon>Bacillota</taxon>
        <taxon>Clostridia</taxon>
        <taxon>Candidatus Ornithocaccomicrobium</taxon>
    </lineage>
</organism>
<dbReference type="EMBL" id="DVOT01000246">
    <property type="protein sequence ID" value="HIV29045.1"/>
    <property type="molecule type" value="Genomic_DNA"/>
</dbReference>
<reference evidence="2" key="2">
    <citation type="journal article" date="2021" name="PeerJ">
        <title>Extensive microbial diversity within the chicken gut microbiome revealed by metagenomics and culture.</title>
        <authorList>
            <person name="Gilroy R."/>
            <person name="Ravi A."/>
            <person name="Getino M."/>
            <person name="Pursley I."/>
            <person name="Horton D.L."/>
            <person name="Alikhan N.F."/>
            <person name="Baker D."/>
            <person name="Gharbi K."/>
            <person name="Hall N."/>
            <person name="Watson M."/>
            <person name="Adriaenssens E.M."/>
            <person name="Foster-Nyarko E."/>
            <person name="Jarju S."/>
            <person name="Secka A."/>
            <person name="Antonio M."/>
            <person name="Oren A."/>
            <person name="Chaudhuri R.R."/>
            <person name="La Ragione R."/>
            <person name="Hildebrand F."/>
            <person name="Pallen M.J."/>
        </authorList>
    </citation>
    <scope>NUCLEOTIDE SEQUENCE</scope>
    <source>
        <strain evidence="2">CHK183-6373</strain>
    </source>
</reference>
<dbReference type="AlphaFoldDB" id="A0A9D1PAT8"/>
<keyword evidence="1" id="KW-0732">Signal</keyword>
<sequence length="243" mass="25697">MKKLLALCLALLSLVSAAASAEVLADGWQDAGLEALQQAQQDIANRISELRAASAPAADRVELSGSGTSILTDVAIDFSPARVIIECEGETSVAFTGGDYDYTFSASSYEQAFFDQTGAFDLLIESTGPWAVTVEPIADGGALPMEGAGPFVSDFFELPAPMIVTITSDVEGMDALLTNLIVALCHQYENIESWQQESLTNELLSGGDTFSADVILQPVDGRTQYCLSVKCEPGVAWSITPKG</sequence>
<evidence type="ECO:0000256" key="1">
    <source>
        <dbReference type="SAM" id="SignalP"/>
    </source>
</evidence>